<proteinExistence type="predicted"/>
<dbReference type="RefSeq" id="WP_004006665.1">
    <property type="nucleotide sequence ID" value="NZ_CAMYEK010000004.1"/>
</dbReference>
<dbReference type="SUPFAM" id="SSF53335">
    <property type="entry name" value="S-adenosyl-L-methionine-dependent methyltransferases"/>
    <property type="match status" value="1"/>
</dbReference>
<dbReference type="Pfam" id="PF03602">
    <property type="entry name" value="Cons_hypoth95"/>
    <property type="match status" value="1"/>
</dbReference>
<dbReference type="AlphaFoldDB" id="A0A2X3AS30"/>
<dbReference type="InterPro" id="IPR029063">
    <property type="entry name" value="SAM-dependent_MTases_sf"/>
</dbReference>
<evidence type="ECO:0000256" key="2">
    <source>
        <dbReference type="ARBA" id="ARBA00022679"/>
    </source>
</evidence>
<organism evidence="3 4">
    <name type="scientific">Mobiluncus curtisii</name>
    <dbReference type="NCBI Taxonomy" id="2051"/>
    <lineage>
        <taxon>Bacteria</taxon>
        <taxon>Bacillati</taxon>
        <taxon>Actinomycetota</taxon>
        <taxon>Actinomycetes</taxon>
        <taxon>Actinomycetales</taxon>
        <taxon>Actinomycetaceae</taxon>
        <taxon>Mobiluncus</taxon>
    </lineage>
</organism>
<dbReference type="PIRSF" id="PIRSF004553">
    <property type="entry name" value="CHP00095"/>
    <property type="match status" value="1"/>
</dbReference>
<keyword evidence="1 3" id="KW-0489">Methyltransferase</keyword>
<name>A0A2X3AS30_9ACTO</name>
<dbReference type="InterPro" id="IPR004398">
    <property type="entry name" value="RNA_MeTrfase_RsmD"/>
</dbReference>
<sequence>MTRIVAGEKGGLRLNVPKSGTRPTSERVREAMFSHLLCSGFPQGATVLDLFAGSGALGLEALSRGGASAVFVDAAGSAAKVLRANIDALRYRDRVRVLVKDAAKFVSELKPTDCFDLIFLDPPYALAPYVLCEILAGLTAHLSPEGIMVLETSKKFPAPEIPSGLQAYAAKNYGDTLVTYLQRVSS</sequence>
<dbReference type="PROSITE" id="PS00092">
    <property type="entry name" value="N6_MTASE"/>
    <property type="match status" value="1"/>
</dbReference>
<keyword evidence="2 3" id="KW-0808">Transferase</keyword>
<protein>
    <submittedName>
        <fullName evidence="3">Ribosomal RNA small subunit methyltransferase D</fullName>
        <ecNumber evidence="3">2.1.1.171</ecNumber>
    </submittedName>
</protein>
<dbReference type="InterPro" id="IPR002052">
    <property type="entry name" value="DNA_methylase_N6_adenine_CS"/>
</dbReference>
<dbReference type="GO" id="GO:0052913">
    <property type="term" value="F:16S rRNA (guanine(966)-N(2))-methyltransferase activity"/>
    <property type="evidence" value="ECO:0007669"/>
    <property type="project" value="UniProtKB-EC"/>
</dbReference>
<dbReference type="NCBIfam" id="TIGR00095">
    <property type="entry name" value="16S rRNA (guanine(966)-N(2))-methyltransferase RsmD"/>
    <property type="match status" value="1"/>
</dbReference>
<reference evidence="3 4" key="1">
    <citation type="submission" date="2018-06" db="EMBL/GenBank/DDBJ databases">
        <authorList>
            <consortium name="Pathogen Informatics"/>
            <person name="Doyle S."/>
        </authorList>
    </citation>
    <scope>NUCLEOTIDE SEQUENCE [LARGE SCALE GENOMIC DNA]</scope>
    <source>
        <strain evidence="3 4">NCTC11820</strain>
    </source>
</reference>
<dbReference type="EMBL" id="UASJ01000001">
    <property type="protein sequence ID" value="SQB64420.1"/>
    <property type="molecule type" value="Genomic_DNA"/>
</dbReference>
<dbReference type="EC" id="2.1.1.171" evidence="3"/>
<gene>
    <name evidence="3" type="primary">rsmD</name>
    <name evidence="3" type="ORF">NCTC11820_00764</name>
</gene>
<evidence type="ECO:0000256" key="1">
    <source>
        <dbReference type="ARBA" id="ARBA00022603"/>
    </source>
</evidence>
<accession>A0A2X3AS30</accession>
<dbReference type="GeneID" id="55565927"/>
<dbReference type="Gene3D" id="3.40.50.150">
    <property type="entry name" value="Vaccinia Virus protein VP39"/>
    <property type="match status" value="1"/>
</dbReference>
<dbReference type="CDD" id="cd02440">
    <property type="entry name" value="AdoMet_MTases"/>
    <property type="match status" value="1"/>
</dbReference>
<dbReference type="GO" id="GO:0003676">
    <property type="term" value="F:nucleic acid binding"/>
    <property type="evidence" value="ECO:0007669"/>
    <property type="project" value="InterPro"/>
</dbReference>
<dbReference type="Proteomes" id="UP000250245">
    <property type="component" value="Unassembled WGS sequence"/>
</dbReference>
<evidence type="ECO:0000313" key="3">
    <source>
        <dbReference type="EMBL" id="SQB64420.1"/>
    </source>
</evidence>
<evidence type="ECO:0000313" key="4">
    <source>
        <dbReference type="Proteomes" id="UP000250245"/>
    </source>
</evidence>
<dbReference type="PANTHER" id="PTHR43542">
    <property type="entry name" value="METHYLTRANSFERASE"/>
    <property type="match status" value="1"/>
</dbReference>
<dbReference type="PANTHER" id="PTHR43542:SF1">
    <property type="entry name" value="METHYLTRANSFERASE"/>
    <property type="match status" value="1"/>
</dbReference>